<evidence type="ECO:0000256" key="2">
    <source>
        <dbReference type="ARBA" id="ARBA00013184"/>
    </source>
</evidence>
<evidence type="ECO:0000256" key="6">
    <source>
        <dbReference type="ARBA" id="ARBA00023163"/>
    </source>
</evidence>
<dbReference type="EC" id="2.3.1.48" evidence="2"/>
<organism evidence="11 12">
    <name type="scientific">Caenorhabditis briggsae</name>
    <dbReference type="NCBI Taxonomy" id="6238"/>
    <lineage>
        <taxon>Eukaryota</taxon>
        <taxon>Metazoa</taxon>
        <taxon>Ecdysozoa</taxon>
        <taxon>Nematoda</taxon>
        <taxon>Chromadorea</taxon>
        <taxon>Rhabditida</taxon>
        <taxon>Rhabditina</taxon>
        <taxon>Rhabditomorpha</taxon>
        <taxon>Rhabditoidea</taxon>
        <taxon>Rhabditidae</taxon>
        <taxon>Peloderinae</taxon>
        <taxon>Caenorhabditis</taxon>
    </lineage>
</organism>
<evidence type="ECO:0000313" key="12">
    <source>
        <dbReference type="Proteomes" id="UP000827892"/>
    </source>
</evidence>
<feature type="compositionally biased region" description="Basic and acidic residues" evidence="9">
    <location>
        <begin position="17"/>
        <end position="33"/>
    </location>
</feature>
<dbReference type="Proteomes" id="UP000827892">
    <property type="component" value="Chromosome X"/>
</dbReference>
<protein>
    <recommendedName>
        <fullName evidence="2">histone acetyltransferase</fullName>
        <ecNumber evidence="2">2.3.1.48</ecNumber>
    </recommendedName>
</protein>
<sequence length="696" mass="79869">MEDVSNTLAKRSQQPGDLEKEFPNDAKRSKSQEDPAISIEDARKEELRSDAQIVRNMEWDTSGCAHKLVSKWEAGEEGQEELRNLRQKLEDFIKIIDDKQRRMQEHLKKVDKVQKQDKDLSNEENQPVQEPAANNDIPAEKITLANSDTVRELTDTIHEDVVLDMSAKKPEIPCLDKKVVASSSSQKNGKNKKNEDTRDATETAAVDSEHQTEQPEDLRLATKIITEPETSSAQKVHTDNRRCYKCREGMRLYGQTVFQCMGYACEVKIIAKEYYYHYEKGALPVKVCETCYRSGKTCNKRKDKFVLKQNDRQPVPFYECRCGRVAHKYCTHPEDNVATFQCDHCTKEVKALPSTADLPKNELTKNLEEELLRRMRRFDENAMFTVSQQCYKENMYMNIDQLPAKIKENFTTVKKVKYAVRTISVSQKIEDVDCCIVQWIIHETTSADKNGRKWTFPQYLDSLRVFEESDDGNGKPVKDPRNKGGVVAAIILEEYFNFMKSFGYTRGFLLAQVPKPGTEYLFFMRPSWQEKVQLTQENLLGWYNKTFGEMKKNGSIIGYEVLPSSNVPSTNDSPTSVDQTRADKEPNNYLIQITEDGGNRQMNGTDIFSPMSVEIASSQDAFYDNLFDHSLEFSSLRWIRYSTAVLTLNVKNAVADDKKKREASILKKMKENAKKAAKKSKRSKVQESQGAENQLE</sequence>
<evidence type="ECO:0000256" key="7">
    <source>
        <dbReference type="ARBA" id="ARBA00023242"/>
    </source>
</evidence>
<gene>
    <name evidence="11" type="ORF">L3Y34_013816</name>
</gene>
<feature type="domain" description="CBP/p300-type HAT" evidence="10">
    <location>
        <begin position="352"/>
        <end position="696"/>
    </location>
</feature>
<dbReference type="SMART" id="SM01250">
    <property type="entry name" value="KAT11"/>
    <property type="match status" value="1"/>
</dbReference>
<keyword evidence="3" id="KW-0808">Transferase</keyword>
<keyword evidence="5" id="KW-0805">Transcription regulation</keyword>
<dbReference type="PANTHER" id="PTHR13808">
    <property type="entry name" value="CBP/P300-RELATED"/>
    <property type="match status" value="1"/>
</dbReference>
<dbReference type="RefSeq" id="XP_002646057.2">
    <property type="nucleotide sequence ID" value="XM_002646011.2"/>
</dbReference>
<comment type="subcellular location">
    <subcellularLocation>
        <location evidence="1">Nucleus</location>
    </subcellularLocation>
</comment>
<feature type="region of interest" description="Disordered" evidence="9">
    <location>
        <begin position="177"/>
        <end position="217"/>
    </location>
</feature>
<dbReference type="GO" id="GO:0004402">
    <property type="term" value="F:histone acetyltransferase activity"/>
    <property type="evidence" value="ECO:0007669"/>
    <property type="project" value="InterPro"/>
</dbReference>
<feature type="compositionally biased region" description="Polar residues" evidence="9">
    <location>
        <begin position="686"/>
        <end position="696"/>
    </location>
</feature>
<feature type="compositionally biased region" description="Basic and acidic residues" evidence="9">
    <location>
        <begin position="107"/>
        <end position="121"/>
    </location>
</feature>
<keyword evidence="6" id="KW-0804">Transcription</keyword>
<dbReference type="KEGG" id="cbr:CBG_10682"/>
<feature type="compositionally biased region" description="Basic and acidic residues" evidence="9">
    <location>
        <begin position="192"/>
        <end position="217"/>
    </location>
</feature>
<dbReference type="PROSITE" id="PS51727">
    <property type="entry name" value="CBP_P300_HAT"/>
    <property type="match status" value="1"/>
</dbReference>
<evidence type="ECO:0000256" key="3">
    <source>
        <dbReference type="ARBA" id="ARBA00022679"/>
    </source>
</evidence>
<evidence type="ECO:0000256" key="8">
    <source>
        <dbReference type="ARBA" id="ARBA00048017"/>
    </source>
</evidence>
<accession>A0AAE8ZUW6</accession>
<comment type="catalytic activity">
    <reaction evidence="8">
        <text>L-lysyl-[protein] + acetyl-CoA = N(6)-acetyl-L-lysyl-[protein] + CoA + H(+)</text>
        <dbReference type="Rhea" id="RHEA:45948"/>
        <dbReference type="Rhea" id="RHEA-COMP:9752"/>
        <dbReference type="Rhea" id="RHEA-COMP:10731"/>
        <dbReference type="ChEBI" id="CHEBI:15378"/>
        <dbReference type="ChEBI" id="CHEBI:29969"/>
        <dbReference type="ChEBI" id="CHEBI:57287"/>
        <dbReference type="ChEBI" id="CHEBI:57288"/>
        <dbReference type="ChEBI" id="CHEBI:61930"/>
        <dbReference type="EC" id="2.3.1.48"/>
    </reaction>
</comment>
<dbReference type="GO" id="GO:0005634">
    <property type="term" value="C:nucleus"/>
    <property type="evidence" value="ECO:0007669"/>
    <property type="project" value="UniProtKB-SubCell"/>
</dbReference>
<dbReference type="InterPro" id="IPR031162">
    <property type="entry name" value="CBP_P300_HAT"/>
</dbReference>
<evidence type="ECO:0000313" key="11">
    <source>
        <dbReference type="EMBL" id="ULT85279.1"/>
    </source>
</evidence>
<feature type="compositionally biased region" description="Polar residues" evidence="9">
    <location>
        <begin position="1"/>
        <end position="15"/>
    </location>
</feature>
<dbReference type="GO" id="GO:0006355">
    <property type="term" value="P:regulation of DNA-templated transcription"/>
    <property type="evidence" value="ECO:0007669"/>
    <property type="project" value="InterPro"/>
</dbReference>
<keyword evidence="4" id="KW-0156">Chromatin regulator</keyword>
<evidence type="ECO:0000256" key="1">
    <source>
        <dbReference type="ARBA" id="ARBA00004123"/>
    </source>
</evidence>
<evidence type="ECO:0000259" key="10">
    <source>
        <dbReference type="PROSITE" id="PS51727"/>
    </source>
</evidence>
<dbReference type="InterPro" id="IPR013178">
    <property type="entry name" value="Histone_AcTrfase_Rtt109/CBP"/>
</dbReference>
<feature type="region of interest" description="Disordered" evidence="9">
    <location>
        <begin position="1"/>
        <end position="44"/>
    </location>
</feature>
<dbReference type="PANTHER" id="PTHR13808:SF1">
    <property type="entry name" value="HISTONE ACETYLTRANSFERASE"/>
    <property type="match status" value="1"/>
</dbReference>
<evidence type="ECO:0000256" key="5">
    <source>
        <dbReference type="ARBA" id="ARBA00023015"/>
    </source>
</evidence>
<evidence type="ECO:0000256" key="4">
    <source>
        <dbReference type="ARBA" id="ARBA00022853"/>
    </source>
</evidence>
<evidence type="ECO:0000256" key="9">
    <source>
        <dbReference type="SAM" id="MobiDB-lite"/>
    </source>
</evidence>
<proteinExistence type="predicted"/>
<dbReference type="AlphaFoldDB" id="A0AAE8ZUW6"/>
<keyword evidence="7" id="KW-0539">Nucleus</keyword>
<reference evidence="11 12" key="1">
    <citation type="submission" date="2022-05" db="EMBL/GenBank/DDBJ databases">
        <title>Chromosome-level reference genomes for two strains of Caenorhabditis briggsae: an improved platform for comparative genomics.</title>
        <authorList>
            <person name="Stevens L."/>
            <person name="Andersen E.C."/>
        </authorList>
    </citation>
    <scope>NUCLEOTIDE SEQUENCE [LARGE SCALE GENOMIC DNA]</scope>
    <source>
        <strain evidence="11">QX1410_ONT</strain>
        <tissue evidence="11">Whole-organism</tissue>
    </source>
</reference>
<feature type="region of interest" description="Disordered" evidence="9">
    <location>
        <begin position="107"/>
        <end position="136"/>
    </location>
</feature>
<dbReference type="EMBL" id="CP090896">
    <property type="protein sequence ID" value="ULT85279.1"/>
    <property type="molecule type" value="Genomic_DNA"/>
</dbReference>
<feature type="region of interest" description="Disordered" evidence="9">
    <location>
        <begin position="668"/>
        <end position="696"/>
    </location>
</feature>
<name>A0AAE8ZUW6_CAEBR</name>